<protein>
    <submittedName>
        <fullName evidence="1">Uncharacterized protein</fullName>
    </submittedName>
</protein>
<dbReference type="EMBL" id="JAUSVS010000003">
    <property type="protein sequence ID" value="MDQ0464258.1"/>
    <property type="molecule type" value="Genomic_DNA"/>
</dbReference>
<evidence type="ECO:0000313" key="2">
    <source>
        <dbReference type="Proteomes" id="UP001228905"/>
    </source>
</evidence>
<organism evidence="1 2">
    <name type="scientific">Caulobacter ginsengisoli</name>
    <dbReference type="NCBI Taxonomy" id="400775"/>
    <lineage>
        <taxon>Bacteria</taxon>
        <taxon>Pseudomonadati</taxon>
        <taxon>Pseudomonadota</taxon>
        <taxon>Alphaproteobacteria</taxon>
        <taxon>Caulobacterales</taxon>
        <taxon>Caulobacteraceae</taxon>
        <taxon>Caulobacter</taxon>
    </lineage>
</organism>
<gene>
    <name evidence="1" type="ORF">QO010_002039</name>
</gene>
<name>A0ABU0IQG9_9CAUL</name>
<dbReference type="Proteomes" id="UP001228905">
    <property type="component" value="Unassembled WGS sequence"/>
</dbReference>
<sequence length="113" mass="12220">MIEEGFVRMYAHDFAALAARAETGAEVELLVQKRIGEARSHAALMDARKGEGHLPAVAERLKTESARDDVRTIRAGEDVPGALARRREFLLRIADLLTAPPASAGLKSMAVRG</sequence>
<dbReference type="RefSeq" id="WP_307348801.1">
    <property type="nucleotide sequence ID" value="NZ_JAUSVS010000003.1"/>
</dbReference>
<comment type="caution">
    <text evidence="1">The sequence shown here is derived from an EMBL/GenBank/DDBJ whole genome shotgun (WGS) entry which is preliminary data.</text>
</comment>
<accession>A0ABU0IQG9</accession>
<evidence type="ECO:0000313" key="1">
    <source>
        <dbReference type="EMBL" id="MDQ0464258.1"/>
    </source>
</evidence>
<keyword evidence="2" id="KW-1185">Reference proteome</keyword>
<reference evidence="1 2" key="1">
    <citation type="submission" date="2023-07" db="EMBL/GenBank/DDBJ databases">
        <title>Genomic Encyclopedia of Type Strains, Phase IV (KMG-IV): sequencing the most valuable type-strain genomes for metagenomic binning, comparative biology and taxonomic classification.</title>
        <authorList>
            <person name="Goeker M."/>
        </authorList>
    </citation>
    <scope>NUCLEOTIDE SEQUENCE [LARGE SCALE GENOMIC DNA]</scope>
    <source>
        <strain evidence="1 2">DSM 18695</strain>
    </source>
</reference>
<proteinExistence type="predicted"/>